<sequence>MHLRKVINGIPDEVLIEGRETIIKNAKWKSFSYFKVHKKNC</sequence>
<gene>
    <name evidence="1" type="ORF">TPHV1_270004</name>
</gene>
<proteinExistence type="predicted"/>
<evidence type="ECO:0000313" key="1">
    <source>
        <dbReference type="EMBL" id="CEM62047.1"/>
    </source>
</evidence>
<organism evidence="1 2">
    <name type="scientific">Treponema phagedenis</name>
    <dbReference type="NCBI Taxonomy" id="162"/>
    <lineage>
        <taxon>Bacteria</taxon>
        <taxon>Pseudomonadati</taxon>
        <taxon>Spirochaetota</taxon>
        <taxon>Spirochaetia</taxon>
        <taxon>Spirochaetales</taxon>
        <taxon>Treponemataceae</taxon>
        <taxon>Treponema</taxon>
    </lineage>
</organism>
<dbReference type="EMBL" id="CDNC01000020">
    <property type="protein sequence ID" value="CEM62047.1"/>
    <property type="molecule type" value="Genomic_DNA"/>
</dbReference>
<dbReference type="Proteomes" id="UP000042527">
    <property type="component" value="Unassembled WGS sequence"/>
</dbReference>
<reference evidence="2" key="1">
    <citation type="submission" date="2015-01" db="EMBL/GenBank/DDBJ databases">
        <authorList>
            <person name="Manzoor Shahid"/>
            <person name="Zubair Saima"/>
        </authorList>
    </citation>
    <scope>NUCLEOTIDE SEQUENCE [LARGE SCALE GENOMIC DNA]</scope>
    <source>
        <strain evidence="2">V1</strain>
    </source>
</reference>
<evidence type="ECO:0000313" key="2">
    <source>
        <dbReference type="Proteomes" id="UP000042527"/>
    </source>
</evidence>
<name>A0A0B7GWW3_TREPH</name>
<dbReference type="AlphaFoldDB" id="A0A0B7GWW3"/>
<protein>
    <submittedName>
        <fullName evidence="1">Uncharacterized protein</fullName>
    </submittedName>
</protein>
<keyword evidence="2" id="KW-1185">Reference proteome</keyword>
<accession>A0A0B7GWW3</accession>